<dbReference type="SMART" id="SM00420">
    <property type="entry name" value="HTH_DEOR"/>
    <property type="match status" value="1"/>
</dbReference>
<dbReference type="EMBL" id="BMCM01000001">
    <property type="protein sequence ID" value="GGD68910.1"/>
    <property type="molecule type" value="Genomic_DNA"/>
</dbReference>
<dbReference type="InterPro" id="IPR036388">
    <property type="entry name" value="WH-like_DNA-bd_sf"/>
</dbReference>
<accession>A0ABQ1RJA9</accession>
<protein>
    <submittedName>
        <fullName evidence="5">Transcriptional regulator</fullName>
    </submittedName>
</protein>
<dbReference type="PROSITE" id="PS00894">
    <property type="entry name" value="HTH_DEOR_1"/>
    <property type="match status" value="1"/>
</dbReference>
<gene>
    <name evidence="5" type="ORF">GCM10007269_10030</name>
</gene>
<evidence type="ECO:0000259" key="4">
    <source>
        <dbReference type="PROSITE" id="PS51000"/>
    </source>
</evidence>
<evidence type="ECO:0000256" key="1">
    <source>
        <dbReference type="ARBA" id="ARBA00023015"/>
    </source>
</evidence>
<dbReference type="PROSITE" id="PS52050">
    <property type="entry name" value="WYL"/>
    <property type="match status" value="1"/>
</dbReference>
<keyword evidence="2" id="KW-0238">DNA-binding</keyword>
<dbReference type="Pfam" id="PF08279">
    <property type="entry name" value="HTH_11"/>
    <property type="match status" value="1"/>
</dbReference>
<name>A0ABQ1RJA9_9MICO</name>
<dbReference type="RefSeq" id="WP_188435433.1">
    <property type="nucleotide sequence ID" value="NZ_BMCM01000001.1"/>
</dbReference>
<dbReference type="Pfam" id="PF13280">
    <property type="entry name" value="WYL"/>
    <property type="match status" value="1"/>
</dbReference>
<dbReference type="InterPro" id="IPR036390">
    <property type="entry name" value="WH_DNA-bd_sf"/>
</dbReference>
<evidence type="ECO:0000256" key="3">
    <source>
        <dbReference type="ARBA" id="ARBA00023163"/>
    </source>
</evidence>
<dbReference type="InterPro" id="IPR051534">
    <property type="entry name" value="CBASS_pafABC_assoc_protein"/>
</dbReference>
<dbReference type="InterPro" id="IPR001034">
    <property type="entry name" value="DeoR_HTH"/>
</dbReference>
<dbReference type="PANTHER" id="PTHR34580">
    <property type="match status" value="1"/>
</dbReference>
<proteinExistence type="predicted"/>
<dbReference type="InterPro" id="IPR026881">
    <property type="entry name" value="WYL_dom"/>
</dbReference>
<evidence type="ECO:0000313" key="6">
    <source>
        <dbReference type="Proteomes" id="UP000629365"/>
    </source>
</evidence>
<dbReference type="PANTHER" id="PTHR34580:SF3">
    <property type="entry name" value="PROTEIN PAFB"/>
    <property type="match status" value="1"/>
</dbReference>
<organism evidence="5 6">
    <name type="scientific">Microbacterium murale</name>
    <dbReference type="NCBI Taxonomy" id="1081040"/>
    <lineage>
        <taxon>Bacteria</taxon>
        <taxon>Bacillati</taxon>
        <taxon>Actinomycetota</taxon>
        <taxon>Actinomycetes</taxon>
        <taxon>Micrococcales</taxon>
        <taxon>Microbacteriaceae</taxon>
        <taxon>Microbacterium</taxon>
    </lineage>
</organism>
<dbReference type="PROSITE" id="PS51000">
    <property type="entry name" value="HTH_DEOR_2"/>
    <property type="match status" value="1"/>
</dbReference>
<dbReference type="SUPFAM" id="SSF46785">
    <property type="entry name" value="Winged helix' DNA-binding domain"/>
    <property type="match status" value="1"/>
</dbReference>
<dbReference type="InterPro" id="IPR028349">
    <property type="entry name" value="PafC-like"/>
</dbReference>
<feature type="domain" description="HTH deoR-type" evidence="4">
    <location>
        <begin position="4"/>
        <end position="63"/>
    </location>
</feature>
<evidence type="ECO:0000313" key="5">
    <source>
        <dbReference type="EMBL" id="GGD68910.1"/>
    </source>
</evidence>
<dbReference type="Gene3D" id="1.10.10.10">
    <property type="entry name" value="Winged helix-like DNA-binding domain superfamily/Winged helix DNA-binding domain"/>
    <property type="match status" value="1"/>
</dbReference>
<keyword evidence="3" id="KW-0804">Transcription</keyword>
<reference evidence="6" key="1">
    <citation type="journal article" date="2019" name="Int. J. Syst. Evol. Microbiol.">
        <title>The Global Catalogue of Microorganisms (GCM) 10K type strain sequencing project: providing services to taxonomists for standard genome sequencing and annotation.</title>
        <authorList>
            <consortium name="The Broad Institute Genomics Platform"/>
            <consortium name="The Broad Institute Genome Sequencing Center for Infectious Disease"/>
            <person name="Wu L."/>
            <person name="Ma J."/>
        </authorList>
    </citation>
    <scope>NUCLEOTIDE SEQUENCE [LARGE SCALE GENOMIC DNA]</scope>
    <source>
        <strain evidence="6">CCM 7640</strain>
    </source>
</reference>
<dbReference type="Proteomes" id="UP000629365">
    <property type="component" value="Unassembled WGS sequence"/>
</dbReference>
<sequence length="315" mass="34894">MADPTSRLLTLLSLLQTSRTWSGSELAERLGITHRTVRRDIDRLREMGYPIDADLGAHGGYRLVAGTSMPPLLLEDDEAVAVALGLRTVAVHGLPGLEDAGVRALAKLSVSLPSRLRYRVRTLGATAMTWSRPSGDAVDPDVLTVLAAATASQERVRMQYEDHGGNLTARHVEPQRLVNAHQRWYLIAFDIDRGAWRHFRADRVTSLRATGVRATRGLVPEESVLAHLERSESAMAPTYRADVTLHLPLDTARARLRDYLGTGELVAEEGRTRWRSAEDTVEWLAIRLLTLDCDFVVHGPPALRAQLDSIHRRTG</sequence>
<keyword evidence="6" id="KW-1185">Reference proteome</keyword>
<evidence type="ECO:0000256" key="2">
    <source>
        <dbReference type="ARBA" id="ARBA00023125"/>
    </source>
</evidence>
<dbReference type="InterPro" id="IPR018356">
    <property type="entry name" value="Tscrpt_reg_HTH_DeoR_CS"/>
</dbReference>
<dbReference type="PIRSF" id="PIRSF016838">
    <property type="entry name" value="PafC"/>
    <property type="match status" value="1"/>
</dbReference>
<dbReference type="InterPro" id="IPR013196">
    <property type="entry name" value="HTH_11"/>
</dbReference>
<comment type="caution">
    <text evidence="5">The sequence shown here is derived from an EMBL/GenBank/DDBJ whole genome shotgun (WGS) entry which is preliminary data.</text>
</comment>
<keyword evidence="1" id="KW-0805">Transcription regulation</keyword>